<accession>A0ABX6SL36</accession>
<keyword evidence="1" id="KW-0488">Methylation</keyword>
<keyword evidence="2" id="KW-0812">Transmembrane</keyword>
<dbReference type="EMBL" id="CP060009">
    <property type="protein sequence ID" value="QNH00445.1"/>
    <property type="molecule type" value="Genomic_DNA"/>
</dbReference>
<evidence type="ECO:0000313" key="4">
    <source>
        <dbReference type="Proteomes" id="UP000515254"/>
    </source>
</evidence>
<organism evidence="3 4">
    <name type="scientific">Pseudomonas sediminis</name>
    <dbReference type="NCBI Taxonomy" id="1691904"/>
    <lineage>
        <taxon>Bacteria</taxon>
        <taxon>Pseudomonadati</taxon>
        <taxon>Pseudomonadota</taxon>
        <taxon>Gammaproteobacteria</taxon>
        <taxon>Pseudomonadales</taxon>
        <taxon>Pseudomonadaceae</taxon>
        <taxon>Pseudomonas</taxon>
    </lineage>
</organism>
<keyword evidence="2" id="KW-0472">Membrane</keyword>
<dbReference type="Gene3D" id="3.30.700.10">
    <property type="entry name" value="Glycoprotein, Type 4 Pilin"/>
    <property type="match status" value="1"/>
</dbReference>
<name>A0ABX6SL36_9PSED</name>
<proteinExistence type="predicted"/>
<evidence type="ECO:0000256" key="1">
    <source>
        <dbReference type="ARBA" id="ARBA00022481"/>
    </source>
</evidence>
<dbReference type="PANTHER" id="PTHR30093">
    <property type="entry name" value="GENERAL SECRETION PATHWAY PROTEIN G"/>
    <property type="match status" value="1"/>
</dbReference>
<dbReference type="InterPro" id="IPR031982">
    <property type="entry name" value="PilE-like"/>
</dbReference>
<dbReference type="InterPro" id="IPR045584">
    <property type="entry name" value="Pilin-like"/>
</dbReference>
<dbReference type="InterPro" id="IPR012902">
    <property type="entry name" value="N_methyl_site"/>
</dbReference>
<evidence type="ECO:0000313" key="3">
    <source>
        <dbReference type="EMBL" id="QNH00445.1"/>
    </source>
</evidence>
<dbReference type="PRINTS" id="PR00813">
    <property type="entry name" value="BCTERIALGSPG"/>
</dbReference>
<protein>
    <submittedName>
        <fullName evidence="3">Type IV pilin protein</fullName>
    </submittedName>
</protein>
<sequence>MLGNRADGVSLRRKTSGFTLIEVMIVVAIVGILAAIAYPSYQEHVRKTKRADAQAALMELSQFMERYYTANGRYLTSANVAPTLPFDTAPKDGGSKSYDLAFAENSPTANSYSLEAVPTGSMEDDKCGTLTLSNTGAKGQDAGATLADCWRR</sequence>
<dbReference type="Proteomes" id="UP000515254">
    <property type="component" value="Chromosome"/>
</dbReference>
<dbReference type="Pfam" id="PF16732">
    <property type="entry name" value="ComP_DUS"/>
    <property type="match status" value="1"/>
</dbReference>
<reference evidence="3 4" key="1">
    <citation type="journal article" date="2020" name="Microbiol. Resour. Announc.">
        <title>Complete genome sequences of four natural Pseudomonas isolates that catabolize a wide range of aromatic compounds relevant to lignin valorization.</title>
        <authorList>
            <person name="Hatmaker E.A."/>
            <person name="Presley G."/>
            <person name="Cannon O."/>
            <person name="Guss A.M."/>
            <person name="Elkins J.G."/>
        </authorList>
    </citation>
    <scope>NUCLEOTIDE SEQUENCE [LARGE SCALE GENOMIC DNA]</scope>
    <source>
        <strain evidence="3 4">B10D7D</strain>
    </source>
</reference>
<feature type="transmembrane region" description="Helical" evidence="2">
    <location>
        <begin position="20"/>
        <end position="41"/>
    </location>
</feature>
<keyword evidence="2" id="KW-1133">Transmembrane helix</keyword>
<dbReference type="Pfam" id="PF07963">
    <property type="entry name" value="N_methyl"/>
    <property type="match status" value="1"/>
</dbReference>
<dbReference type="InterPro" id="IPR000983">
    <property type="entry name" value="Bac_GSPG_pilin"/>
</dbReference>
<dbReference type="PANTHER" id="PTHR30093:SF47">
    <property type="entry name" value="TYPE IV PILUS NON-CORE MINOR PILIN PILE"/>
    <property type="match status" value="1"/>
</dbReference>
<dbReference type="PROSITE" id="PS00409">
    <property type="entry name" value="PROKAR_NTER_METHYL"/>
    <property type="match status" value="1"/>
</dbReference>
<dbReference type="RefSeq" id="WP_106732804.1">
    <property type="nucleotide sequence ID" value="NZ_CP060009.1"/>
</dbReference>
<evidence type="ECO:0000256" key="2">
    <source>
        <dbReference type="SAM" id="Phobius"/>
    </source>
</evidence>
<gene>
    <name evidence="3" type="ORF">HNQ25_19460</name>
</gene>
<keyword evidence="4" id="KW-1185">Reference proteome</keyword>
<dbReference type="NCBIfam" id="TIGR02532">
    <property type="entry name" value="IV_pilin_GFxxxE"/>
    <property type="match status" value="1"/>
</dbReference>
<dbReference type="SUPFAM" id="SSF54523">
    <property type="entry name" value="Pili subunits"/>
    <property type="match status" value="1"/>
</dbReference>